<dbReference type="Proteomes" id="UP000828390">
    <property type="component" value="Unassembled WGS sequence"/>
</dbReference>
<reference evidence="1" key="1">
    <citation type="journal article" date="2019" name="bioRxiv">
        <title>The Genome of the Zebra Mussel, Dreissena polymorpha: A Resource for Invasive Species Research.</title>
        <authorList>
            <person name="McCartney M.A."/>
            <person name="Auch B."/>
            <person name="Kono T."/>
            <person name="Mallez S."/>
            <person name="Zhang Y."/>
            <person name="Obille A."/>
            <person name="Becker A."/>
            <person name="Abrahante J.E."/>
            <person name="Garbe J."/>
            <person name="Badalamenti J.P."/>
            <person name="Herman A."/>
            <person name="Mangelson H."/>
            <person name="Liachko I."/>
            <person name="Sullivan S."/>
            <person name="Sone E.D."/>
            <person name="Koren S."/>
            <person name="Silverstein K.A.T."/>
            <person name="Beckman K.B."/>
            <person name="Gohl D.M."/>
        </authorList>
    </citation>
    <scope>NUCLEOTIDE SEQUENCE</scope>
    <source>
        <strain evidence="1">Duluth1</strain>
        <tissue evidence="1">Whole animal</tissue>
    </source>
</reference>
<evidence type="ECO:0000313" key="1">
    <source>
        <dbReference type="EMBL" id="KAH3875480.1"/>
    </source>
</evidence>
<dbReference type="AlphaFoldDB" id="A0A9D4MDQ0"/>
<keyword evidence="2" id="KW-1185">Reference proteome</keyword>
<accession>A0A9D4MDQ0</accession>
<reference evidence="1" key="2">
    <citation type="submission" date="2020-11" db="EMBL/GenBank/DDBJ databases">
        <authorList>
            <person name="McCartney M.A."/>
            <person name="Auch B."/>
            <person name="Kono T."/>
            <person name="Mallez S."/>
            <person name="Becker A."/>
            <person name="Gohl D.M."/>
            <person name="Silverstein K.A.T."/>
            <person name="Koren S."/>
            <person name="Bechman K.B."/>
            <person name="Herman A."/>
            <person name="Abrahante J.E."/>
            <person name="Garbe J."/>
        </authorList>
    </citation>
    <scope>NUCLEOTIDE SEQUENCE</scope>
    <source>
        <strain evidence="1">Duluth1</strain>
        <tissue evidence="1">Whole animal</tissue>
    </source>
</reference>
<protein>
    <submittedName>
        <fullName evidence="1">Uncharacterized protein</fullName>
    </submittedName>
</protein>
<dbReference type="EMBL" id="JAIWYP010000002">
    <property type="protein sequence ID" value="KAH3875480.1"/>
    <property type="molecule type" value="Genomic_DNA"/>
</dbReference>
<organism evidence="1 2">
    <name type="scientific">Dreissena polymorpha</name>
    <name type="common">Zebra mussel</name>
    <name type="synonym">Mytilus polymorpha</name>
    <dbReference type="NCBI Taxonomy" id="45954"/>
    <lineage>
        <taxon>Eukaryota</taxon>
        <taxon>Metazoa</taxon>
        <taxon>Spiralia</taxon>
        <taxon>Lophotrochozoa</taxon>
        <taxon>Mollusca</taxon>
        <taxon>Bivalvia</taxon>
        <taxon>Autobranchia</taxon>
        <taxon>Heteroconchia</taxon>
        <taxon>Euheterodonta</taxon>
        <taxon>Imparidentia</taxon>
        <taxon>Neoheterodontei</taxon>
        <taxon>Myida</taxon>
        <taxon>Dreissenoidea</taxon>
        <taxon>Dreissenidae</taxon>
        <taxon>Dreissena</taxon>
    </lineage>
</organism>
<name>A0A9D4MDQ0_DREPO</name>
<sequence length="75" mass="8545">MTLYAHALNLLFHRARLIFQQQRPTYSEDMLVVLNLGPDGKWLVSEVSHTAAQLLVDTVTVNTEQILGLQSKHWS</sequence>
<gene>
    <name evidence="1" type="ORF">DPMN_038746</name>
</gene>
<proteinExistence type="predicted"/>
<evidence type="ECO:0000313" key="2">
    <source>
        <dbReference type="Proteomes" id="UP000828390"/>
    </source>
</evidence>
<comment type="caution">
    <text evidence="1">The sequence shown here is derived from an EMBL/GenBank/DDBJ whole genome shotgun (WGS) entry which is preliminary data.</text>
</comment>